<protein>
    <recommendedName>
        <fullName evidence="3">DUF1488 domain-containing protein</fullName>
    </recommendedName>
</protein>
<keyword evidence="2" id="KW-1185">Reference proteome</keyword>
<reference evidence="1" key="1">
    <citation type="journal article" date="2024" name="Antonie Van Leeuwenhoek">
        <title>Bradyrhizobium ontarionense sp. nov., a novel bacterial symbiont isolated from Aeschynomene indica (Indian jointvetch), harbours photosynthesis, nitrogen fixation and nitrous oxide (N2O) reductase genes.</title>
        <authorList>
            <person name="Bromfield E.S.P."/>
            <person name="Cloutier S."/>
        </authorList>
    </citation>
    <scope>NUCLEOTIDE SEQUENCE</scope>
    <source>
        <strain evidence="1">A19</strain>
    </source>
</reference>
<sequence length="66" mass="7420">MSTAYVIEVYNRTAGIVTGDEHGFSFFSSERAFDSLEGRFFASAREAERAARALLNSRGMPRRRSL</sequence>
<accession>A0ABY3REA7</accession>
<gene>
    <name evidence="1" type="ORF">LQG66_01865</name>
</gene>
<organism evidence="1 2">
    <name type="scientific">Bradyrhizobium ontarionense</name>
    <dbReference type="NCBI Taxonomy" id="2898149"/>
    <lineage>
        <taxon>Bacteria</taxon>
        <taxon>Pseudomonadati</taxon>
        <taxon>Pseudomonadota</taxon>
        <taxon>Alphaproteobacteria</taxon>
        <taxon>Hyphomicrobiales</taxon>
        <taxon>Nitrobacteraceae</taxon>
        <taxon>Bradyrhizobium</taxon>
    </lineage>
</organism>
<evidence type="ECO:0008006" key="3">
    <source>
        <dbReference type="Google" id="ProtNLM"/>
    </source>
</evidence>
<dbReference type="EMBL" id="CP088156">
    <property type="protein sequence ID" value="UFZ05092.1"/>
    <property type="molecule type" value="Genomic_DNA"/>
</dbReference>
<evidence type="ECO:0000313" key="1">
    <source>
        <dbReference type="EMBL" id="UFZ05092.1"/>
    </source>
</evidence>
<name>A0ABY3REA7_9BRAD</name>
<evidence type="ECO:0000313" key="2">
    <source>
        <dbReference type="Proteomes" id="UP001431010"/>
    </source>
</evidence>
<dbReference type="RefSeq" id="WP_231322801.1">
    <property type="nucleotide sequence ID" value="NZ_CP088156.1"/>
</dbReference>
<dbReference type="Proteomes" id="UP001431010">
    <property type="component" value="Chromosome"/>
</dbReference>
<proteinExistence type="predicted"/>